<dbReference type="EMBL" id="LGRX02012589">
    <property type="protein sequence ID" value="KAK3267147.1"/>
    <property type="molecule type" value="Genomic_DNA"/>
</dbReference>
<accession>A0AAE0FWQ4</accession>
<gene>
    <name evidence="2" type="ORF">CYMTET_24280</name>
</gene>
<feature type="chain" id="PRO_5042292835" evidence="1">
    <location>
        <begin position="29"/>
        <end position="155"/>
    </location>
</feature>
<keyword evidence="3" id="KW-1185">Reference proteome</keyword>
<sequence>MQHFSSLFGKWLLVALCASALLQSSAHTTDVCWIWDDDGQGITFYVATWHDEGDFKECDINKKIDSQGSVTSCRAGSDGCLFCPLTVTSTTGDVELFADIFRFGAAARCVDIFRFGAAARCVDIFRFGAAARCVDIFRFGAAARCVDIFRFGAAA</sequence>
<feature type="signal peptide" evidence="1">
    <location>
        <begin position="1"/>
        <end position="28"/>
    </location>
</feature>
<protein>
    <submittedName>
        <fullName evidence="2">Uncharacterized protein</fullName>
    </submittedName>
</protein>
<evidence type="ECO:0000313" key="2">
    <source>
        <dbReference type="EMBL" id="KAK3267147.1"/>
    </source>
</evidence>
<proteinExistence type="predicted"/>
<comment type="caution">
    <text evidence="2">The sequence shown here is derived from an EMBL/GenBank/DDBJ whole genome shotgun (WGS) entry which is preliminary data.</text>
</comment>
<evidence type="ECO:0000256" key="1">
    <source>
        <dbReference type="SAM" id="SignalP"/>
    </source>
</evidence>
<keyword evidence="1" id="KW-0732">Signal</keyword>
<reference evidence="2 3" key="1">
    <citation type="journal article" date="2015" name="Genome Biol. Evol.">
        <title>Comparative Genomics of a Bacterivorous Green Alga Reveals Evolutionary Causalities and Consequences of Phago-Mixotrophic Mode of Nutrition.</title>
        <authorList>
            <person name="Burns J.A."/>
            <person name="Paasch A."/>
            <person name="Narechania A."/>
            <person name="Kim E."/>
        </authorList>
    </citation>
    <scope>NUCLEOTIDE SEQUENCE [LARGE SCALE GENOMIC DNA]</scope>
    <source>
        <strain evidence="2 3">PLY_AMNH</strain>
    </source>
</reference>
<evidence type="ECO:0000313" key="3">
    <source>
        <dbReference type="Proteomes" id="UP001190700"/>
    </source>
</evidence>
<name>A0AAE0FWQ4_9CHLO</name>
<dbReference type="AlphaFoldDB" id="A0AAE0FWQ4"/>
<feature type="non-terminal residue" evidence="2">
    <location>
        <position position="155"/>
    </location>
</feature>
<dbReference type="Proteomes" id="UP001190700">
    <property type="component" value="Unassembled WGS sequence"/>
</dbReference>
<organism evidence="2 3">
    <name type="scientific">Cymbomonas tetramitiformis</name>
    <dbReference type="NCBI Taxonomy" id="36881"/>
    <lineage>
        <taxon>Eukaryota</taxon>
        <taxon>Viridiplantae</taxon>
        <taxon>Chlorophyta</taxon>
        <taxon>Pyramimonadophyceae</taxon>
        <taxon>Pyramimonadales</taxon>
        <taxon>Pyramimonadaceae</taxon>
        <taxon>Cymbomonas</taxon>
    </lineage>
</organism>